<evidence type="ECO:0000259" key="2">
    <source>
        <dbReference type="SMART" id="SM00891"/>
    </source>
</evidence>
<dbReference type="PANTHER" id="PTHR13451:SF0">
    <property type="entry name" value="CROSSOVER JUNCTION ENDONUCLEASE MUS81"/>
    <property type="match status" value="1"/>
</dbReference>
<dbReference type="GO" id="GO:0048257">
    <property type="term" value="F:3'-flap endonuclease activity"/>
    <property type="evidence" value="ECO:0007669"/>
    <property type="project" value="TreeGrafter"/>
</dbReference>
<keyword evidence="1" id="KW-0378">Hydrolase</keyword>
<dbReference type="InterPro" id="IPR033309">
    <property type="entry name" value="Mus81"/>
</dbReference>
<evidence type="ECO:0000313" key="3">
    <source>
        <dbReference type="EMBL" id="KKN40112.1"/>
    </source>
</evidence>
<proteinExistence type="predicted"/>
<dbReference type="PANTHER" id="PTHR13451">
    <property type="entry name" value="CLASS II CROSSOVER JUNCTION ENDONUCLEASE MUS81"/>
    <property type="match status" value="1"/>
</dbReference>
<dbReference type="GO" id="GO:0031573">
    <property type="term" value="P:mitotic intra-S DNA damage checkpoint signaling"/>
    <property type="evidence" value="ECO:0007669"/>
    <property type="project" value="TreeGrafter"/>
</dbReference>
<dbReference type="SUPFAM" id="SSF52980">
    <property type="entry name" value="Restriction endonuclease-like"/>
    <property type="match status" value="1"/>
</dbReference>
<protein>
    <recommendedName>
        <fullName evidence="2">ERCC4 domain-containing protein</fullName>
    </recommendedName>
</protein>
<dbReference type="GO" id="GO:0006308">
    <property type="term" value="P:DNA catabolic process"/>
    <property type="evidence" value="ECO:0007669"/>
    <property type="project" value="InterPro"/>
</dbReference>
<comment type="caution">
    <text evidence="3">The sequence shown here is derived from an EMBL/GenBank/DDBJ whole genome shotgun (WGS) entry which is preliminary data.</text>
</comment>
<evidence type="ECO:0000256" key="1">
    <source>
        <dbReference type="ARBA" id="ARBA00022801"/>
    </source>
</evidence>
<dbReference type="GO" id="GO:0048476">
    <property type="term" value="C:Holliday junction resolvase complex"/>
    <property type="evidence" value="ECO:0007669"/>
    <property type="project" value="TreeGrafter"/>
</dbReference>
<gene>
    <name evidence="3" type="ORF">LCGC14_0736500</name>
</gene>
<dbReference type="Gene3D" id="1.10.150.20">
    <property type="entry name" value="5' to 3' exonuclease, C-terminal subdomain"/>
    <property type="match status" value="1"/>
</dbReference>
<organism evidence="3">
    <name type="scientific">marine sediment metagenome</name>
    <dbReference type="NCBI Taxonomy" id="412755"/>
    <lineage>
        <taxon>unclassified sequences</taxon>
        <taxon>metagenomes</taxon>
        <taxon>ecological metagenomes</taxon>
    </lineage>
</organism>
<dbReference type="EMBL" id="LAZR01001723">
    <property type="protein sequence ID" value="KKN40112.1"/>
    <property type="molecule type" value="Genomic_DNA"/>
</dbReference>
<feature type="domain" description="ERCC4" evidence="2">
    <location>
        <begin position="16"/>
        <end position="96"/>
    </location>
</feature>
<dbReference type="GO" id="GO:0008821">
    <property type="term" value="F:crossover junction DNA endonuclease activity"/>
    <property type="evidence" value="ECO:0007669"/>
    <property type="project" value="InterPro"/>
</dbReference>
<dbReference type="AlphaFoldDB" id="A0A0F9QSV1"/>
<dbReference type="GO" id="GO:0000712">
    <property type="term" value="P:resolution of meiotic recombination intermediates"/>
    <property type="evidence" value="ECO:0007669"/>
    <property type="project" value="TreeGrafter"/>
</dbReference>
<dbReference type="SMART" id="SM00891">
    <property type="entry name" value="ERCC4"/>
    <property type="match status" value="1"/>
</dbReference>
<reference evidence="3" key="1">
    <citation type="journal article" date="2015" name="Nature">
        <title>Complex archaea that bridge the gap between prokaryotes and eukaryotes.</title>
        <authorList>
            <person name="Spang A."/>
            <person name="Saw J.H."/>
            <person name="Jorgensen S.L."/>
            <person name="Zaremba-Niedzwiedzka K."/>
            <person name="Martijn J."/>
            <person name="Lind A.E."/>
            <person name="van Eijk R."/>
            <person name="Schleper C."/>
            <person name="Guy L."/>
            <person name="Ettema T.J."/>
        </authorList>
    </citation>
    <scope>NUCLEOTIDE SEQUENCE</scope>
</reference>
<name>A0A0F9QSV1_9ZZZZ</name>
<dbReference type="CDD" id="cd20075">
    <property type="entry name" value="XPF_nuclease_XPF_arch"/>
    <property type="match status" value="1"/>
</dbReference>
<dbReference type="InterPro" id="IPR011335">
    <property type="entry name" value="Restrct_endonuc-II-like"/>
</dbReference>
<dbReference type="GO" id="GO:0000727">
    <property type="term" value="P:double-strand break repair via break-induced replication"/>
    <property type="evidence" value="ECO:0007669"/>
    <property type="project" value="TreeGrafter"/>
</dbReference>
<dbReference type="GO" id="GO:0003677">
    <property type="term" value="F:DNA binding"/>
    <property type="evidence" value="ECO:0007669"/>
    <property type="project" value="InterPro"/>
</dbReference>
<dbReference type="Gene3D" id="3.40.50.10130">
    <property type="match status" value="1"/>
</dbReference>
<sequence length="250" mass="28694">MGNIMQQLKNAKKIVHVIVDDREHKLKAVLDKKKDTITYESRRLDVADIVVTEETGIERKTGHDFISSIMDNRLFEQLLRLKETYPNAILILEGLNDKAINNTGMKISSIYGALAVVSYKLHIAVIPTRNLEDTAIVIERIAFREQIKDDMPILSRKAPKMMSEDDRRIFIIEGLVDIGPKKAKRLIDTFRTPEEVFIAIKNTEIIYTRTNNPKGIKGPLDQLTGFGWKFVEKNKIIIFGEKFLEENKNN</sequence>
<dbReference type="GO" id="GO:0005634">
    <property type="term" value="C:nucleus"/>
    <property type="evidence" value="ECO:0007669"/>
    <property type="project" value="TreeGrafter"/>
</dbReference>
<dbReference type="InterPro" id="IPR006166">
    <property type="entry name" value="ERCC4_domain"/>
</dbReference>
<accession>A0A0F9QSV1</accession>
<dbReference type="Pfam" id="PF02732">
    <property type="entry name" value="ERCC4"/>
    <property type="match status" value="1"/>
</dbReference>